<protein>
    <recommendedName>
        <fullName evidence="2">Pyrroloquinoline quinone-dependent pyranose dehydrogenase beta-propeller domain-containing protein</fullName>
    </recommendedName>
</protein>
<keyword evidence="1" id="KW-0472">Membrane</keyword>
<dbReference type="SUPFAM" id="SSF50952">
    <property type="entry name" value="Soluble quinoprotein glucose dehydrogenase"/>
    <property type="match status" value="1"/>
</dbReference>
<dbReference type="Gene3D" id="2.120.10.30">
    <property type="entry name" value="TolB, C-terminal domain"/>
    <property type="match status" value="1"/>
</dbReference>
<feature type="domain" description="Pyrroloquinoline quinone-dependent pyranose dehydrogenase beta-propeller" evidence="2">
    <location>
        <begin position="93"/>
        <end position="376"/>
    </location>
</feature>
<dbReference type="EMBL" id="JH431968">
    <property type="status" value="NOT_ANNOTATED_CDS"/>
    <property type="molecule type" value="Genomic_DNA"/>
</dbReference>
<keyword evidence="4" id="KW-1185">Reference proteome</keyword>
<keyword evidence="1" id="KW-0812">Transmembrane</keyword>
<dbReference type="EnsemblMetazoa" id="SMAR010163-RA">
    <property type="protein sequence ID" value="SMAR010163-PA"/>
    <property type="gene ID" value="SMAR010163"/>
</dbReference>
<proteinExistence type="predicted"/>
<evidence type="ECO:0000313" key="4">
    <source>
        <dbReference type="Proteomes" id="UP000014500"/>
    </source>
</evidence>
<sequence length="465" mass="52540">MATGNEEEEIPSNERPRPLHKRKNLALRLLCALILLAIILLFIAIICVLVLAPSHSSDQDGSRSALDWVELAVPPELESVYPFNETRQLMVPPGYDIAVYAHVPSARFLLALPGGDVLVSQPEEGKISLLRSPQRRVREAQPVDFATGLDVPNDMVLHADGRGDRYLYVSQATRVTRHLYVKGDTAIRTPYVIIDDLPYSRQDLHPHKTIAIVNDTLYVSIGSTLDANPTDLQTDPKRGAIYGYQLTGERRRLITAGLRNVGNMAIAPNTNNLWAVVSQRDNLTYPLKDKNYGNYDIAYRFDNPVDEFVQIVEGENYGWPHCNPTLKDKEYGAPEYVPDYDFNRDEKAVLCSTKRKVDAAIRPHSKPMGLTFWSGEKIKKDFKSNVIAVVALNDNAYWGNRVIYYNWRNGKPELTPNDLVSGWMRTRNIDSRWGQPVDIAVLDEESILISDNFAGAIYKLYKTFH</sequence>
<dbReference type="PhylomeDB" id="T1J8X3"/>
<dbReference type="Proteomes" id="UP000014500">
    <property type="component" value="Unassembled WGS sequence"/>
</dbReference>
<dbReference type="InterPro" id="IPR054539">
    <property type="entry name" value="Beta-prop_PDH"/>
</dbReference>
<evidence type="ECO:0000259" key="2">
    <source>
        <dbReference type="Pfam" id="PF22807"/>
    </source>
</evidence>
<feature type="transmembrane region" description="Helical" evidence="1">
    <location>
        <begin position="25"/>
        <end position="52"/>
    </location>
</feature>
<reference evidence="3" key="2">
    <citation type="submission" date="2015-02" db="UniProtKB">
        <authorList>
            <consortium name="EnsemblMetazoa"/>
        </authorList>
    </citation>
    <scope>IDENTIFICATION</scope>
</reference>
<accession>T1J8X3</accession>
<reference evidence="4" key="1">
    <citation type="submission" date="2011-05" db="EMBL/GenBank/DDBJ databases">
        <authorList>
            <person name="Richards S.R."/>
            <person name="Qu J."/>
            <person name="Jiang H."/>
            <person name="Jhangiani S.N."/>
            <person name="Agravi P."/>
            <person name="Goodspeed R."/>
            <person name="Gross S."/>
            <person name="Mandapat C."/>
            <person name="Jackson L."/>
            <person name="Mathew T."/>
            <person name="Pu L."/>
            <person name="Thornton R."/>
            <person name="Saada N."/>
            <person name="Wilczek-Boney K.B."/>
            <person name="Lee S."/>
            <person name="Kovar C."/>
            <person name="Wu Y."/>
            <person name="Scherer S.E."/>
            <person name="Worley K.C."/>
            <person name="Muzny D.M."/>
            <person name="Gibbs R."/>
        </authorList>
    </citation>
    <scope>NUCLEOTIDE SEQUENCE</scope>
    <source>
        <strain evidence="4">Brora</strain>
    </source>
</reference>
<dbReference type="InterPro" id="IPR011041">
    <property type="entry name" value="Quinoprot_gluc/sorb_DH_b-prop"/>
</dbReference>
<dbReference type="HOGENOM" id="CLU_024435_3_1_1"/>
<dbReference type="AlphaFoldDB" id="T1J8X3"/>
<evidence type="ECO:0000313" key="3">
    <source>
        <dbReference type="EnsemblMetazoa" id="SMAR010163-PA"/>
    </source>
</evidence>
<evidence type="ECO:0000256" key="1">
    <source>
        <dbReference type="SAM" id="Phobius"/>
    </source>
</evidence>
<dbReference type="eggNOG" id="ENOG502QPZ1">
    <property type="taxonomic scope" value="Eukaryota"/>
</dbReference>
<dbReference type="STRING" id="126957.T1J8X3"/>
<name>T1J8X3_STRMM</name>
<organism evidence="3 4">
    <name type="scientific">Strigamia maritima</name>
    <name type="common">European centipede</name>
    <name type="synonym">Geophilus maritimus</name>
    <dbReference type="NCBI Taxonomy" id="126957"/>
    <lineage>
        <taxon>Eukaryota</taxon>
        <taxon>Metazoa</taxon>
        <taxon>Ecdysozoa</taxon>
        <taxon>Arthropoda</taxon>
        <taxon>Myriapoda</taxon>
        <taxon>Chilopoda</taxon>
        <taxon>Pleurostigmophora</taxon>
        <taxon>Geophilomorpha</taxon>
        <taxon>Linotaeniidae</taxon>
        <taxon>Strigamia</taxon>
    </lineage>
</organism>
<dbReference type="InterPro" id="IPR011042">
    <property type="entry name" value="6-blade_b-propeller_TolB-like"/>
</dbReference>
<dbReference type="Pfam" id="PF22807">
    <property type="entry name" value="TrAA12"/>
    <property type="match status" value="1"/>
</dbReference>
<keyword evidence="1" id="KW-1133">Transmembrane helix</keyword>